<proteinExistence type="predicted"/>
<gene>
    <name evidence="1" type="ORF">OG327_16055</name>
</gene>
<reference evidence="1" key="1">
    <citation type="submission" date="2022-10" db="EMBL/GenBank/DDBJ databases">
        <title>The complete genomes of actinobacterial strains from the NBC collection.</title>
        <authorList>
            <person name="Joergensen T.S."/>
            <person name="Alvarez Arevalo M."/>
            <person name="Sterndorff E.B."/>
            <person name="Faurdal D."/>
            <person name="Vuksanovic O."/>
            <person name="Mourched A.-S."/>
            <person name="Charusanti P."/>
            <person name="Shaw S."/>
            <person name="Blin K."/>
            <person name="Weber T."/>
        </authorList>
    </citation>
    <scope>NUCLEOTIDE SEQUENCE</scope>
    <source>
        <strain evidence="1">NBC_00049</strain>
    </source>
</reference>
<dbReference type="EMBL" id="CP108264">
    <property type="protein sequence ID" value="WTU74703.1"/>
    <property type="molecule type" value="Genomic_DNA"/>
</dbReference>
<evidence type="ECO:0000313" key="1">
    <source>
        <dbReference type="EMBL" id="WTU74703.1"/>
    </source>
</evidence>
<name>A0AAU2JR13_9ACTN</name>
<organism evidence="1">
    <name type="scientific">Streptomyces sp. NBC_00049</name>
    <dbReference type="NCBI Taxonomy" id="2903617"/>
    <lineage>
        <taxon>Bacteria</taxon>
        <taxon>Bacillati</taxon>
        <taxon>Actinomycetota</taxon>
        <taxon>Actinomycetes</taxon>
        <taxon>Kitasatosporales</taxon>
        <taxon>Streptomycetaceae</taxon>
        <taxon>Streptomyces</taxon>
    </lineage>
</organism>
<protein>
    <submittedName>
        <fullName evidence="1">Uncharacterized protein</fullName>
    </submittedName>
</protein>
<dbReference type="AlphaFoldDB" id="A0AAU2JR13"/>
<sequence>MAPQSFVTEWNATTGVLEAVRSPAAAPAYDPAHDPAESARELAFDFQAVASVSFAPDGGVCSVNVPDTPDRVAVAIPAARGQETVGFAWVDSGWLWIPLTYEQVARKRSGLADVELRLNQSGVTGLVLRFVDQETKT</sequence>
<accession>A0AAU2JR13</accession>